<name>A0A090WSQ0_9FLAO</name>
<protein>
    <submittedName>
        <fullName evidence="2">Predicted ATP-binding protein</fullName>
    </submittedName>
</protein>
<dbReference type="SUPFAM" id="SSF52540">
    <property type="entry name" value="P-loop containing nucleoside triphosphate hydrolases"/>
    <property type="match status" value="2"/>
</dbReference>
<dbReference type="EMBL" id="BBNU01000008">
    <property type="protein sequence ID" value="GAL80011.1"/>
    <property type="molecule type" value="Genomic_DNA"/>
</dbReference>
<dbReference type="Gene3D" id="3.40.50.300">
    <property type="entry name" value="P-loop containing nucleotide triphosphate hydrolases"/>
    <property type="match status" value="1"/>
</dbReference>
<dbReference type="GO" id="GO:0006302">
    <property type="term" value="P:double-strand break repair"/>
    <property type="evidence" value="ECO:0007669"/>
    <property type="project" value="TreeGrafter"/>
</dbReference>
<dbReference type="Pfam" id="PF13175">
    <property type="entry name" value="AAA_15"/>
    <property type="match status" value="1"/>
</dbReference>
<dbReference type="RefSeq" id="WP_042498063.1">
    <property type="nucleotide sequence ID" value="NZ_BBNU01000008.1"/>
</dbReference>
<organism evidence="2 3">
    <name type="scientific">Algibacter lectus</name>
    <dbReference type="NCBI Taxonomy" id="221126"/>
    <lineage>
        <taxon>Bacteria</taxon>
        <taxon>Pseudomonadati</taxon>
        <taxon>Bacteroidota</taxon>
        <taxon>Flavobacteriia</taxon>
        <taxon>Flavobacteriales</taxon>
        <taxon>Flavobacteriaceae</taxon>
        <taxon>Algibacter</taxon>
    </lineage>
</organism>
<dbReference type="PANTHER" id="PTHR32182:SF22">
    <property type="entry name" value="ATP-DEPENDENT ENDONUCLEASE, OLD FAMILY-RELATED"/>
    <property type="match status" value="1"/>
</dbReference>
<dbReference type="GO" id="GO:0000731">
    <property type="term" value="P:DNA synthesis involved in DNA repair"/>
    <property type="evidence" value="ECO:0007669"/>
    <property type="project" value="TreeGrafter"/>
</dbReference>
<evidence type="ECO:0000313" key="3">
    <source>
        <dbReference type="Proteomes" id="UP000029643"/>
    </source>
</evidence>
<reference evidence="2 3" key="1">
    <citation type="journal article" date="2014" name="Genome Announc.">
        <title>Draft Genome Sequences of Marine Flavobacterium Algibacter lectus Strains SS8 and NR4.</title>
        <authorList>
            <person name="Takatani N."/>
            <person name="Nakanishi M."/>
            <person name="Meirelles P."/>
            <person name="Mino S."/>
            <person name="Suda W."/>
            <person name="Oshima K."/>
            <person name="Hattori M."/>
            <person name="Ohkuma M."/>
            <person name="Hosokawa M."/>
            <person name="Miyashita K."/>
            <person name="Thompson F.L."/>
            <person name="Niwa A."/>
            <person name="Sawabe T."/>
            <person name="Sawabe T."/>
        </authorList>
    </citation>
    <scope>NUCLEOTIDE SEQUENCE [LARGE SCALE GENOMIC DNA]</scope>
    <source>
        <strain evidence="3">JCM19274</strain>
    </source>
</reference>
<keyword evidence="2" id="KW-0067">ATP-binding</keyword>
<dbReference type="AlphaFoldDB" id="A0A090WSQ0"/>
<dbReference type="InterPro" id="IPR041685">
    <property type="entry name" value="AAA_GajA/Old/RecF-like"/>
</dbReference>
<dbReference type="PANTHER" id="PTHR32182">
    <property type="entry name" value="DNA REPLICATION AND REPAIR PROTEIN RECF"/>
    <property type="match status" value="1"/>
</dbReference>
<evidence type="ECO:0000259" key="1">
    <source>
        <dbReference type="Pfam" id="PF13175"/>
    </source>
</evidence>
<sequence length="511" mass="59611">MKNVSAIVGGNGSGKTTLIYKIINILNDNFTTGLTIWEDDKGSYFNQYGWALPVHTNGVSIKNITKELGTIYFSPYFDHKASARGIDISADRYLAEDLNNIDSTFDANDRVIISERLKRGDYKRFINFQKSKFSEGVKAAYGLLNEDLYRVVFTRHKIDATIEGVNFSETPNDFRFYLDKLYLNIRKEYDELDRHVASDEERYELNKSQYKNFILMDVFCLLIKLMERKNIYLLEGHFKDKEEARVIIESETDSYSKLKYWLNNYYYSKGVETPLPNDEVISIIDFLFGYIDNLRFSSEGNYLNWASKSLFFDEEDLDQLLDLNENLLIALPKYFLEREEKSQNIYDSIGDLQYFANPEYANRSLSSGETAMLHLYSRLYDFFSRHILNVQTIRKEDYYILFLDEADLAYHPSWKKSYIKTIIDFSVSFFTELDANVQIIFTTHDPLSLSDIPNSNVTYLHKESETRILSFNSVNRPTASFAANVNDLLGHSFFLEDLLIGDFARQKLMRS</sequence>
<dbReference type="Proteomes" id="UP000029643">
    <property type="component" value="Unassembled WGS sequence"/>
</dbReference>
<dbReference type="GO" id="GO:0005524">
    <property type="term" value="F:ATP binding"/>
    <property type="evidence" value="ECO:0007669"/>
    <property type="project" value="UniProtKB-KW"/>
</dbReference>
<evidence type="ECO:0000313" key="2">
    <source>
        <dbReference type="EMBL" id="GAL80011.1"/>
    </source>
</evidence>
<accession>A0A090WSQ0</accession>
<feature type="domain" description="Endonuclease GajA/Old nuclease/RecF-like AAA" evidence="1">
    <location>
        <begin position="2"/>
        <end position="446"/>
    </location>
</feature>
<comment type="caution">
    <text evidence="2">The sequence shown here is derived from an EMBL/GenBank/DDBJ whole genome shotgun (WGS) entry which is preliminary data.</text>
</comment>
<dbReference type="InterPro" id="IPR027417">
    <property type="entry name" value="P-loop_NTPase"/>
</dbReference>
<gene>
    <name evidence="2" type="ORF">JCM19274_2683</name>
</gene>
<proteinExistence type="predicted"/>
<keyword evidence="2" id="KW-0547">Nucleotide-binding</keyword>